<organism evidence="1 2">
    <name type="scientific">Puccinia graminis f. sp. tritici</name>
    <dbReference type="NCBI Taxonomy" id="56615"/>
    <lineage>
        <taxon>Eukaryota</taxon>
        <taxon>Fungi</taxon>
        <taxon>Dikarya</taxon>
        <taxon>Basidiomycota</taxon>
        <taxon>Pucciniomycotina</taxon>
        <taxon>Pucciniomycetes</taxon>
        <taxon>Pucciniales</taxon>
        <taxon>Pucciniaceae</taxon>
        <taxon>Puccinia</taxon>
    </lineage>
</organism>
<name>A0A5B0NKJ4_PUCGR</name>
<proteinExistence type="predicted"/>
<dbReference type="AlphaFoldDB" id="A0A5B0NKJ4"/>
<sequence length="57" mass="6380">MFMMVSGSDSRHNNHLGFNRFSIINFTNTAMRSRASHQLSSAECAVHRKSGNIVLVN</sequence>
<protein>
    <submittedName>
        <fullName evidence="1">Uncharacterized protein</fullName>
    </submittedName>
</protein>
<accession>A0A5B0NKJ4</accession>
<evidence type="ECO:0000313" key="1">
    <source>
        <dbReference type="EMBL" id="KAA1089253.1"/>
    </source>
</evidence>
<keyword evidence="2" id="KW-1185">Reference proteome</keyword>
<dbReference type="EMBL" id="VSWC01000093">
    <property type="protein sequence ID" value="KAA1089253.1"/>
    <property type="molecule type" value="Genomic_DNA"/>
</dbReference>
<evidence type="ECO:0000313" key="2">
    <source>
        <dbReference type="Proteomes" id="UP000324748"/>
    </source>
</evidence>
<gene>
    <name evidence="1" type="ORF">PGT21_011684</name>
</gene>
<dbReference type="Proteomes" id="UP000324748">
    <property type="component" value="Unassembled WGS sequence"/>
</dbReference>
<reference evidence="1 2" key="1">
    <citation type="submission" date="2019-05" db="EMBL/GenBank/DDBJ databases">
        <title>Emergence of the Ug99 lineage of the wheat stem rust pathogen through somatic hybridization.</title>
        <authorList>
            <person name="Li F."/>
            <person name="Upadhyaya N.M."/>
            <person name="Sperschneider J."/>
            <person name="Matny O."/>
            <person name="Nguyen-Phuc H."/>
            <person name="Mago R."/>
            <person name="Raley C."/>
            <person name="Miller M.E."/>
            <person name="Silverstein K.A.T."/>
            <person name="Henningsen E."/>
            <person name="Hirsch C.D."/>
            <person name="Visser B."/>
            <person name="Pretorius Z.A."/>
            <person name="Steffenson B.J."/>
            <person name="Schwessinger B."/>
            <person name="Dodds P.N."/>
            <person name="Figueroa M."/>
        </authorList>
    </citation>
    <scope>NUCLEOTIDE SEQUENCE [LARGE SCALE GENOMIC DNA]</scope>
    <source>
        <strain evidence="1">21-0</strain>
    </source>
</reference>
<comment type="caution">
    <text evidence="1">The sequence shown here is derived from an EMBL/GenBank/DDBJ whole genome shotgun (WGS) entry which is preliminary data.</text>
</comment>